<evidence type="ECO:0000256" key="10">
    <source>
        <dbReference type="HAMAP-Rule" id="MF_01976"/>
    </source>
</evidence>
<protein>
    <recommendedName>
        <fullName evidence="10">ATP-dependent 6-phosphofructokinase</fullName>
        <shortName evidence="10">ATP-PFK</shortName>
        <shortName evidence="10">Phosphofructokinase</shortName>
        <ecNumber evidence="10">2.7.1.11</ecNumber>
    </recommendedName>
    <alternativeName>
        <fullName evidence="10">Phosphohexokinase</fullName>
    </alternativeName>
</protein>
<dbReference type="PRINTS" id="PR00476">
    <property type="entry name" value="PHFRCTKINASE"/>
</dbReference>
<sequence>MAAKRIGILTSGGDCAGLNAIIRGAVHAAHKKGWETVGILNGTAGLFKTPPAVRTLTPLEIDGQIMRQGGTILGTTNKGNPFAFPMADGSLKDRSGEIVDGFKALGLDAIIGIGGDGSFAILSKLAKQGGINMVGIPKTIDNDIGMTEFSVGFDTAVAVATEALDRLQPTAASHDRVMILEVMGRDAGHIALAAGIAGGADVILIPEIPYSIESVAKKIKAVKDSGRNFALVVVSEAVKTTDGGKVQTEYTDGEKRYGGIGQYIGAQIAEATGSETRVTVLGHVQRGCPPSYNDRLLGTAFAVKAVDLIEEGKFGRMVAWQNRQVIDVAIEDAIAAYQQVDIDSTLVHTCRALGISLGD</sequence>
<evidence type="ECO:0000313" key="13">
    <source>
        <dbReference type="Proteomes" id="UP000009286"/>
    </source>
</evidence>
<accession>G2KLS1</accession>
<evidence type="ECO:0000256" key="2">
    <source>
        <dbReference type="ARBA" id="ARBA00004496"/>
    </source>
</evidence>
<proteinExistence type="inferred from homology"/>
<comment type="function">
    <text evidence="10">Catalyzes the phosphorylation of D-fructose 6-phosphate to fructose 1,6-bisphosphate by ATP, the first committing step of glycolysis.</text>
</comment>
<keyword evidence="13" id="KW-1185">Reference proteome</keyword>
<dbReference type="PANTHER" id="PTHR13697">
    <property type="entry name" value="PHOSPHOFRUCTOKINASE"/>
    <property type="match status" value="1"/>
</dbReference>
<dbReference type="InterPro" id="IPR012003">
    <property type="entry name" value="ATP_PFK_prok-type"/>
</dbReference>
<keyword evidence="10" id="KW-0067">ATP-binding</keyword>
<dbReference type="eggNOG" id="COG0205">
    <property type="taxonomic scope" value="Bacteria"/>
</dbReference>
<keyword evidence="4 10" id="KW-0963">Cytoplasm</keyword>
<keyword evidence="9 10" id="KW-0324">Glycolysis</keyword>
<dbReference type="AlphaFoldDB" id="G2KLS1"/>
<comment type="cofactor">
    <cofactor evidence="1 10">
        <name>Mg(2+)</name>
        <dbReference type="ChEBI" id="CHEBI:18420"/>
    </cofactor>
</comment>
<dbReference type="InterPro" id="IPR000023">
    <property type="entry name" value="Phosphofructokinase_dom"/>
</dbReference>
<dbReference type="STRING" id="856793.MICA_969"/>
<dbReference type="KEGG" id="mai:MICA_969"/>
<dbReference type="Gene3D" id="3.40.50.460">
    <property type="entry name" value="Phosphofructokinase domain"/>
    <property type="match status" value="1"/>
</dbReference>
<keyword evidence="5 10" id="KW-0808">Transferase</keyword>
<evidence type="ECO:0000256" key="4">
    <source>
        <dbReference type="ARBA" id="ARBA00022490"/>
    </source>
</evidence>
<feature type="binding site" evidence="10">
    <location>
        <position position="277"/>
    </location>
    <ligand>
        <name>substrate</name>
        <note>ligand shared between dimeric partners</note>
    </ligand>
</feature>
<feature type="binding site" evidence="10">
    <location>
        <begin position="78"/>
        <end position="79"/>
    </location>
    <ligand>
        <name>ATP</name>
        <dbReference type="ChEBI" id="CHEBI:30616"/>
    </ligand>
</feature>
<dbReference type="PANTHER" id="PTHR13697:SF52">
    <property type="entry name" value="ATP-DEPENDENT 6-PHOSPHOFRUCTOKINASE 3"/>
    <property type="match status" value="1"/>
</dbReference>
<feature type="binding site" evidence="10">
    <location>
        <begin position="115"/>
        <end position="118"/>
    </location>
    <ligand>
        <name>ATP</name>
        <dbReference type="ChEBI" id="CHEBI:30616"/>
    </ligand>
</feature>
<dbReference type="GO" id="GO:0048029">
    <property type="term" value="F:monosaccharide binding"/>
    <property type="evidence" value="ECO:0007669"/>
    <property type="project" value="TreeGrafter"/>
</dbReference>
<evidence type="ECO:0000256" key="1">
    <source>
        <dbReference type="ARBA" id="ARBA00001946"/>
    </source>
</evidence>
<dbReference type="Proteomes" id="UP000009286">
    <property type="component" value="Chromosome"/>
</dbReference>
<evidence type="ECO:0000256" key="7">
    <source>
        <dbReference type="ARBA" id="ARBA00022777"/>
    </source>
</evidence>
<feature type="site" description="Important for substrate specificity; cannot use PPi as phosphoryl donor" evidence="10">
    <location>
        <position position="117"/>
    </location>
</feature>
<dbReference type="OrthoDB" id="9802503at2"/>
<dbReference type="GO" id="GO:0047334">
    <property type="term" value="F:diphosphate-fructose-6-phosphate 1-phosphotransferase activity"/>
    <property type="evidence" value="ECO:0007669"/>
    <property type="project" value="InterPro"/>
</dbReference>
<dbReference type="InterPro" id="IPR035966">
    <property type="entry name" value="PKF_sf"/>
</dbReference>
<comment type="subunit">
    <text evidence="10">Homodimer or homotetramer.</text>
</comment>
<dbReference type="GO" id="GO:0046872">
    <property type="term" value="F:metal ion binding"/>
    <property type="evidence" value="ECO:0007669"/>
    <property type="project" value="UniProtKB-KW"/>
</dbReference>
<evidence type="ECO:0000256" key="9">
    <source>
        <dbReference type="ARBA" id="ARBA00023152"/>
    </source>
</evidence>
<comment type="similarity">
    <text evidence="10">Belongs to the phosphofructokinase type A (PFKA) family. Mixed-substrate PFK group III subfamily.</text>
</comment>
<feature type="binding site" description="in other chain" evidence="10">
    <location>
        <begin position="183"/>
        <end position="185"/>
    </location>
    <ligand>
        <name>substrate</name>
        <note>ligand shared between dimeric partners</note>
    </ligand>
</feature>
<keyword evidence="6 10" id="KW-0479">Metal-binding</keyword>
<evidence type="ECO:0000256" key="8">
    <source>
        <dbReference type="ARBA" id="ARBA00022842"/>
    </source>
</evidence>
<dbReference type="EMBL" id="CP002382">
    <property type="protein sequence ID" value="AEP09300.1"/>
    <property type="molecule type" value="Genomic_DNA"/>
</dbReference>
<dbReference type="Pfam" id="PF00365">
    <property type="entry name" value="PFK"/>
    <property type="match status" value="1"/>
</dbReference>
<feature type="binding site" evidence="10">
    <location>
        <position position="176"/>
    </location>
    <ligand>
        <name>substrate</name>
        <note>ligand shared between dimeric partners</note>
    </ligand>
</feature>
<keyword evidence="7 10" id="KW-0418">Kinase</keyword>
<reference evidence="12 13" key="1">
    <citation type="journal article" date="2011" name="BMC Genomics">
        <title>Genomic insights into an obligate epibiotic bacterial predator: Micavibrio aeruginosavorus ARL-13.</title>
        <authorList>
            <person name="Wang Z."/>
            <person name="Kadouri D."/>
            <person name="Wu M."/>
        </authorList>
    </citation>
    <scope>NUCLEOTIDE SEQUENCE [LARGE SCALE GENOMIC DNA]</scope>
    <source>
        <strain evidence="12 13">ARL-13</strain>
    </source>
</reference>
<dbReference type="GO" id="GO:0042802">
    <property type="term" value="F:identical protein binding"/>
    <property type="evidence" value="ECO:0007669"/>
    <property type="project" value="TreeGrafter"/>
</dbReference>
<dbReference type="RefSeq" id="WP_014102523.1">
    <property type="nucleotide sequence ID" value="NC_016026.1"/>
</dbReference>
<dbReference type="UniPathway" id="UPA00109">
    <property type="reaction ID" value="UER00182"/>
</dbReference>
<feature type="binding site" evidence="10">
    <location>
        <position position="116"/>
    </location>
    <ligand>
        <name>Mg(2+)</name>
        <dbReference type="ChEBI" id="CHEBI:18420"/>
        <note>catalytic</note>
    </ligand>
</feature>
<dbReference type="NCBIfam" id="NF002872">
    <property type="entry name" value="PRK03202.1"/>
    <property type="match status" value="1"/>
</dbReference>
<evidence type="ECO:0000256" key="3">
    <source>
        <dbReference type="ARBA" id="ARBA00004679"/>
    </source>
</evidence>
<dbReference type="GO" id="GO:0005945">
    <property type="term" value="C:6-phosphofructokinase complex"/>
    <property type="evidence" value="ECO:0007669"/>
    <property type="project" value="TreeGrafter"/>
</dbReference>
<dbReference type="Gene3D" id="3.40.50.450">
    <property type="match status" value="1"/>
</dbReference>
<keyword evidence="10" id="KW-0547">Nucleotide-binding</keyword>
<feature type="binding site" description="in other chain" evidence="10">
    <location>
        <begin position="139"/>
        <end position="141"/>
    </location>
    <ligand>
        <name>substrate</name>
        <note>ligand shared between dimeric partners</note>
    </ligand>
</feature>
<dbReference type="InterPro" id="IPR012829">
    <property type="entry name" value="Phosphofructokinase_III"/>
</dbReference>
<organism evidence="12 13">
    <name type="scientific">Micavibrio aeruginosavorus (strain ARL-13)</name>
    <dbReference type="NCBI Taxonomy" id="856793"/>
    <lineage>
        <taxon>Bacteria</taxon>
        <taxon>Pseudomonadati</taxon>
        <taxon>Bdellovibrionota</taxon>
        <taxon>Bdellovibrionia</taxon>
        <taxon>Bdellovibrionales</taxon>
        <taxon>Pseudobdellovibrionaceae</taxon>
        <taxon>Micavibrio</taxon>
    </lineage>
</organism>
<evidence type="ECO:0000313" key="12">
    <source>
        <dbReference type="EMBL" id="AEP09300.1"/>
    </source>
</evidence>
<feature type="binding site" evidence="10">
    <location>
        <position position="13"/>
    </location>
    <ligand>
        <name>ATP</name>
        <dbReference type="ChEBI" id="CHEBI:30616"/>
    </ligand>
</feature>
<dbReference type="GO" id="GO:0006002">
    <property type="term" value="P:fructose 6-phosphate metabolic process"/>
    <property type="evidence" value="ECO:0007669"/>
    <property type="project" value="InterPro"/>
</dbReference>
<dbReference type="HAMAP" id="MF_01976">
    <property type="entry name" value="Phosphofructokinase_III"/>
    <property type="match status" value="1"/>
</dbReference>
<dbReference type="HOGENOM" id="CLU_020655_0_0_5"/>
<dbReference type="GO" id="GO:0030388">
    <property type="term" value="P:fructose 1,6-bisphosphate metabolic process"/>
    <property type="evidence" value="ECO:0007669"/>
    <property type="project" value="TreeGrafter"/>
</dbReference>
<feature type="domain" description="Phosphofructokinase" evidence="11">
    <location>
        <begin position="5"/>
        <end position="309"/>
    </location>
</feature>
<dbReference type="GO" id="GO:0005524">
    <property type="term" value="F:ATP binding"/>
    <property type="evidence" value="ECO:0007669"/>
    <property type="project" value="UniProtKB-KW"/>
</dbReference>
<gene>
    <name evidence="10" type="primary">pfkA</name>
    <name evidence="12" type="ordered locus">MICA_969</name>
</gene>
<dbReference type="PIRSF" id="PIRSF000532">
    <property type="entry name" value="ATP_PFK_prok"/>
    <property type="match status" value="1"/>
</dbReference>
<evidence type="ECO:0000256" key="6">
    <source>
        <dbReference type="ARBA" id="ARBA00022723"/>
    </source>
</evidence>
<feature type="binding site" description="in other chain" evidence="10">
    <location>
        <position position="236"/>
    </location>
    <ligand>
        <name>substrate</name>
        <note>ligand shared between dimeric partners</note>
    </ligand>
</feature>
<feature type="binding site" description="in other chain" evidence="10">
    <location>
        <begin position="283"/>
        <end position="286"/>
    </location>
    <ligand>
        <name>substrate</name>
        <note>ligand shared between dimeric partners</note>
    </ligand>
</feature>
<dbReference type="SUPFAM" id="SSF53784">
    <property type="entry name" value="Phosphofructokinase"/>
    <property type="match status" value="1"/>
</dbReference>
<comment type="pathway">
    <text evidence="3 10">Carbohydrate degradation; glycolysis; D-glyceraldehyde 3-phosphate and glycerone phosphate from D-glucose: step 3/4.</text>
</comment>
<comment type="caution">
    <text evidence="10">Lacks conserved residue(s) required for the propagation of feature annotation.</text>
</comment>
<dbReference type="EC" id="2.7.1.11" evidence="10"/>
<dbReference type="GO" id="GO:0003872">
    <property type="term" value="F:6-phosphofructokinase activity"/>
    <property type="evidence" value="ECO:0007669"/>
    <property type="project" value="UniProtKB-UniRule"/>
</dbReference>
<comment type="catalytic activity">
    <reaction evidence="10">
        <text>beta-D-fructose 6-phosphate + ATP = beta-D-fructose 1,6-bisphosphate + ADP + H(+)</text>
        <dbReference type="Rhea" id="RHEA:16109"/>
        <dbReference type="ChEBI" id="CHEBI:15378"/>
        <dbReference type="ChEBI" id="CHEBI:30616"/>
        <dbReference type="ChEBI" id="CHEBI:32966"/>
        <dbReference type="ChEBI" id="CHEBI:57634"/>
        <dbReference type="ChEBI" id="CHEBI:456216"/>
        <dbReference type="EC" id="2.7.1.11"/>
    </reaction>
</comment>
<dbReference type="NCBIfam" id="NF010674">
    <property type="entry name" value="PRK14071.1"/>
    <property type="match status" value="1"/>
</dbReference>
<dbReference type="InterPro" id="IPR022953">
    <property type="entry name" value="ATP_PFK"/>
</dbReference>
<dbReference type="GO" id="GO:0061621">
    <property type="term" value="P:canonical glycolysis"/>
    <property type="evidence" value="ECO:0007669"/>
    <property type="project" value="TreeGrafter"/>
</dbReference>
<dbReference type="GO" id="GO:0016208">
    <property type="term" value="F:AMP binding"/>
    <property type="evidence" value="ECO:0007669"/>
    <property type="project" value="TreeGrafter"/>
</dbReference>
<dbReference type="GO" id="GO:0070095">
    <property type="term" value="F:fructose-6-phosphate binding"/>
    <property type="evidence" value="ECO:0007669"/>
    <property type="project" value="TreeGrafter"/>
</dbReference>
<evidence type="ECO:0000259" key="11">
    <source>
        <dbReference type="Pfam" id="PF00365"/>
    </source>
</evidence>
<evidence type="ECO:0000256" key="5">
    <source>
        <dbReference type="ARBA" id="ARBA00022679"/>
    </source>
</evidence>
<keyword evidence="8 10" id="KW-0460">Magnesium</keyword>
<dbReference type="FunFam" id="3.40.50.460:FF:000002">
    <property type="entry name" value="ATP-dependent 6-phosphofructokinase"/>
    <property type="match status" value="1"/>
</dbReference>
<name>G2KLS1_MICAA</name>
<feature type="active site" description="Proton acceptor" evidence="10">
    <location>
        <position position="141"/>
    </location>
</feature>
<comment type="subcellular location">
    <subcellularLocation>
        <location evidence="2 10">Cytoplasm</location>
    </subcellularLocation>
</comment>